<proteinExistence type="predicted"/>
<reference evidence="1" key="1">
    <citation type="submission" date="2023-04" db="EMBL/GenBank/DDBJ databases">
        <title>Phytophthora lilii NBRC 32176.</title>
        <authorList>
            <person name="Ichikawa N."/>
            <person name="Sato H."/>
            <person name="Tonouchi N."/>
        </authorList>
    </citation>
    <scope>NUCLEOTIDE SEQUENCE</scope>
    <source>
        <strain evidence="1">NBRC 32176</strain>
    </source>
</reference>
<evidence type="ECO:0000313" key="1">
    <source>
        <dbReference type="EMBL" id="GMF13888.1"/>
    </source>
</evidence>
<keyword evidence="2" id="KW-1185">Reference proteome</keyword>
<dbReference type="Proteomes" id="UP001165083">
    <property type="component" value="Unassembled WGS sequence"/>
</dbReference>
<comment type="caution">
    <text evidence="1">The sequence shown here is derived from an EMBL/GenBank/DDBJ whole genome shotgun (WGS) entry which is preliminary data.</text>
</comment>
<protein>
    <submittedName>
        <fullName evidence="1">Unnamed protein product</fullName>
    </submittedName>
</protein>
<accession>A0A9W6TJA4</accession>
<dbReference type="EMBL" id="BSXW01000175">
    <property type="protein sequence ID" value="GMF13888.1"/>
    <property type="molecule type" value="Genomic_DNA"/>
</dbReference>
<evidence type="ECO:0000313" key="2">
    <source>
        <dbReference type="Proteomes" id="UP001165083"/>
    </source>
</evidence>
<name>A0A9W6TJA4_9STRA</name>
<sequence>MEAAERLAAAAQGEHHVWVVVFWDSATLMTRKLEHLKKALATDNAKPPNVESCVIYNDFEKAIMLEPEMEAACQAATHHRDAKGIPAGGGFVTSTGGSVRAAPGPDREVHEHATITRYSLGDKLFRARWTDLTFRGYPVPYENFTRWVKF</sequence>
<dbReference type="AlphaFoldDB" id="A0A9W6TJA4"/>
<organism evidence="1 2">
    <name type="scientific">Phytophthora lilii</name>
    <dbReference type="NCBI Taxonomy" id="2077276"/>
    <lineage>
        <taxon>Eukaryota</taxon>
        <taxon>Sar</taxon>
        <taxon>Stramenopiles</taxon>
        <taxon>Oomycota</taxon>
        <taxon>Peronosporomycetes</taxon>
        <taxon>Peronosporales</taxon>
        <taxon>Peronosporaceae</taxon>
        <taxon>Phytophthora</taxon>
    </lineage>
</organism>
<gene>
    <name evidence="1" type="ORF">Plil01_000431600</name>
</gene>